<evidence type="ECO:0000313" key="2">
    <source>
        <dbReference type="EMBL" id="GAA3534204.1"/>
    </source>
</evidence>
<evidence type="ECO:0008006" key="4">
    <source>
        <dbReference type="Google" id="ProtNLM"/>
    </source>
</evidence>
<comment type="caution">
    <text evidence="2">The sequence shown here is derived from an EMBL/GenBank/DDBJ whole genome shotgun (WGS) entry which is preliminary data.</text>
</comment>
<dbReference type="RefSeq" id="WP_344857248.1">
    <property type="nucleotide sequence ID" value="NZ_BAAAZN010000003.1"/>
</dbReference>
<dbReference type="EMBL" id="BAAAZN010000003">
    <property type="protein sequence ID" value="GAA3534204.1"/>
    <property type="molecule type" value="Genomic_DNA"/>
</dbReference>
<proteinExistence type="predicted"/>
<dbReference type="Proteomes" id="UP001500689">
    <property type="component" value="Unassembled WGS sequence"/>
</dbReference>
<keyword evidence="3" id="KW-1185">Reference proteome</keyword>
<feature type="chain" id="PRO_5046611072" description="Secreted protein" evidence="1">
    <location>
        <begin position="30"/>
        <end position="127"/>
    </location>
</feature>
<protein>
    <recommendedName>
        <fullName evidence="4">Secreted protein</fullName>
    </recommendedName>
</protein>
<gene>
    <name evidence="2" type="ORF">GCM10022222_17150</name>
</gene>
<name>A0ABP6VEB4_9PSEU</name>
<reference evidence="3" key="1">
    <citation type="journal article" date="2019" name="Int. J. Syst. Evol. Microbiol.">
        <title>The Global Catalogue of Microorganisms (GCM) 10K type strain sequencing project: providing services to taxonomists for standard genome sequencing and annotation.</title>
        <authorList>
            <consortium name="The Broad Institute Genomics Platform"/>
            <consortium name="The Broad Institute Genome Sequencing Center for Infectious Disease"/>
            <person name="Wu L."/>
            <person name="Ma J."/>
        </authorList>
    </citation>
    <scope>NUCLEOTIDE SEQUENCE [LARGE SCALE GENOMIC DNA]</scope>
    <source>
        <strain evidence="3">JCM 16898</strain>
    </source>
</reference>
<organism evidence="2 3">
    <name type="scientific">Amycolatopsis ultiminotia</name>
    <dbReference type="NCBI Taxonomy" id="543629"/>
    <lineage>
        <taxon>Bacteria</taxon>
        <taxon>Bacillati</taxon>
        <taxon>Actinomycetota</taxon>
        <taxon>Actinomycetes</taxon>
        <taxon>Pseudonocardiales</taxon>
        <taxon>Pseudonocardiaceae</taxon>
        <taxon>Amycolatopsis</taxon>
    </lineage>
</organism>
<feature type="signal peptide" evidence="1">
    <location>
        <begin position="1"/>
        <end position="29"/>
    </location>
</feature>
<evidence type="ECO:0000313" key="3">
    <source>
        <dbReference type="Proteomes" id="UP001500689"/>
    </source>
</evidence>
<evidence type="ECO:0000256" key="1">
    <source>
        <dbReference type="SAM" id="SignalP"/>
    </source>
</evidence>
<keyword evidence="1" id="KW-0732">Signal</keyword>
<accession>A0ABP6VEB4</accession>
<sequence length="127" mass="12969">MTHFIRSVFGAGLVVGALAIASTSGVADAAPAVDRPLQICNNSGDYAAQAILHTGQATKAITTGCSQINAAVGAGFDVKLSKDGREKTLTGGAEGYKVYAEGSQLVVCGNFDTANAIEWKYGGDPRC</sequence>